<sequence>MDFLVLFLFYLALVLIGSVMICICSKTHYLKGLVSGGAQIFSYIIPECLQRAVLGLLHYLFHTRNHTFIILHLILQGMVYTEYTWEIFGYCQELEFSSYYLFLPYVLLIINLFFFTLSCVTDPGTITKANELLFLQVYEFDEVMFPKNVRCPTCDLRKPARSKHCGKCGPVCVTGVCTVLTITVFG</sequence>
<accession>A0A7J7RZK4</accession>
<dbReference type="GO" id="GO:0016740">
    <property type="term" value="F:transferase activity"/>
    <property type="evidence" value="ECO:0007669"/>
    <property type="project" value="UniProtKB-KW"/>
</dbReference>
<protein>
    <submittedName>
        <fullName evidence="2">Zinc finger DHHC-type palmitoyltransferase 4</fullName>
    </submittedName>
</protein>
<keyword evidence="1" id="KW-0812">Transmembrane</keyword>
<evidence type="ECO:0000256" key="1">
    <source>
        <dbReference type="SAM" id="Phobius"/>
    </source>
</evidence>
<name>A0A7J7RZK4_RHIFE</name>
<organism evidence="2 3">
    <name type="scientific">Rhinolophus ferrumequinum</name>
    <name type="common">Greater horseshoe bat</name>
    <dbReference type="NCBI Taxonomy" id="59479"/>
    <lineage>
        <taxon>Eukaryota</taxon>
        <taxon>Metazoa</taxon>
        <taxon>Chordata</taxon>
        <taxon>Craniata</taxon>
        <taxon>Vertebrata</taxon>
        <taxon>Euteleostomi</taxon>
        <taxon>Mammalia</taxon>
        <taxon>Eutheria</taxon>
        <taxon>Laurasiatheria</taxon>
        <taxon>Chiroptera</taxon>
        <taxon>Yinpterochiroptera</taxon>
        <taxon>Rhinolophoidea</taxon>
        <taxon>Rhinolophidae</taxon>
        <taxon>Rhinolophinae</taxon>
        <taxon>Rhinolophus</taxon>
    </lineage>
</organism>
<dbReference type="AlphaFoldDB" id="A0A7J7RZK4"/>
<reference evidence="2 3" key="1">
    <citation type="journal article" date="2020" name="Nature">
        <title>Six reference-quality genomes reveal evolution of bat adaptations.</title>
        <authorList>
            <person name="Jebb D."/>
            <person name="Huang Z."/>
            <person name="Pippel M."/>
            <person name="Hughes G.M."/>
            <person name="Lavrichenko K."/>
            <person name="Devanna P."/>
            <person name="Winkler S."/>
            <person name="Jermiin L.S."/>
            <person name="Skirmuntt E.C."/>
            <person name="Katzourakis A."/>
            <person name="Burkitt-Gray L."/>
            <person name="Ray D.A."/>
            <person name="Sullivan K.A.M."/>
            <person name="Roscito J.G."/>
            <person name="Kirilenko B.M."/>
            <person name="Davalos L.M."/>
            <person name="Corthals A.P."/>
            <person name="Power M.L."/>
            <person name="Jones G."/>
            <person name="Ransome R.D."/>
            <person name="Dechmann D.K.N."/>
            <person name="Locatelli A.G."/>
            <person name="Puechmaille S.J."/>
            <person name="Fedrigo O."/>
            <person name="Jarvis E.D."/>
            <person name="Hiller M."/>
            <person name="Vernes S.C."/>
            <person name="Myers E.W."/>
            <person name="Teeling E.C."/>
        </authorList>
    </citation>
    <scope>NUCLEOTIDE SEQUENCE [LARGE SCALE GENOMIC DNA]</scope>
    <source>
        <strain evidence="2">MRhiFer1</strain>
        <tissue evidence="2">Lung</tissue>
    </source>
</reference>
<dbReference type="Proteomes" id="UP000585614">
    <property type="component" value="Unassembled WGS sequence"/>
</dbReference>
<feature type="transmembrane region" description="Helical" evidence="1">
    <location>
        <begin position="68"/>
        <end position="85"/>
    </location>
</feature>
<comment type="caution">
    <text evidence="2">The sequence shown here is derived from an EMBL/GenBank/DDBJ whole genome shotgun (WGS) entry which is preliminary data.</text>
</comment>
<dbReference type="EMBL" id="JACAGC010000024">
    <property type="protein sequence ID" value="KAF6281553.1"/>
    <property type="molecule type" value="Genomic_DNA"/>
</dbReference>
<keyword evidence="1" id="KW-1133">Transmembrane helix</keyword>
<proteinExistence type="predicted"/>
<keyword evidence="1" id="KW-0472">Membrane</keyword>
<gene>
    <name evidence="2" type="ORF">mRhiFer1_018614</name>
</gene>
<keyword evidence="2" id="KW-0808">Transferase</keyword>
<dbReference type="PROSITE" id="PS50216">
    <property type="entry name" value="DHHC"/>
    <property type="match status" value="1"/>
</dbReference>
<evidence type="ECO:0000313" key="3">
    <source>
        <dbReference type="Proteomes" id="UP000585614"/>
    </source>
</evidence>
<feature type="transmembrane region" description="Helical" evidence="1">
    <location>
        <begin position="97"/>
        <end position="120"/>
    </location>
</feature>
<evidence type="ECO:0000313" key="2">
    <source>
        <dbReference type="EMBL" id="KAF6281553.1"/>
    </source>
</evidence>